<feature type="transmembrane region" description="Helical" evidence="2">
    <location>
        <begin position="45"/>
        <end position="69"/>
    </location>
</feature>
<protein>
    <submittedName>
        <fullName evidence="4">DUF2062 domain-containing protein</fullName>
    </submittedName>
</protein>
<dbReference type="PANTHER" id="PTHR40547:SF1">
    <property type="entry name" value="SLL0298 PROTEIN"/>
    <property type="match status" value="1"/>
</dbReference>
<organism evidence="4 5">
    <name type="scientific">Pseudomonas farsensis</name>
    <dbReference type="NCBI Taxonomy" id="2745492"/>
    <lineage>
        <taxon>Bacteria</taxon>
        <taxon>Pseudomonadati</taxon>
        <taxon>Pseudomonadota</taxon>
        <taxon>Gammaproteobacteria</taxon>
        <taxon>Pseudomonadales</taxon>
        <taxon>Pseudomonadaceae</taxon>
        <taxon>Pseudomonas</taxon>
    </lineage>
</organism>
<evidence type="ECO:0000313" key="4">
    <source>
        <dbReference type="EMBL" id="MEJ5865186.1"/>
    </source>
</evidence>
<sequence>MPRRMFKRYMPDPSSIREHKSLRFFGKLLHDPNLWHLNRHSVARAMGVGLFAALIPIPMQMLLAAALAIPVRGNLPIAVSLVWLTNPLTMPPVFFVTYMTGAWLMQVPPRTLPDEITVDWVTGQLATVWQPFLLGSVVCGVLLGLLAYCTTMLYWRWWVGRQWRRRQCRCALAKASGAHAAAADQQAHTQHVEHGSGHQHEGDRRTDADIRHP</sequence>
<proteinExistence type="predicted"/>
<dbReference type="PANTHER" id="PTHR40547">
    <property type="entry name" value="SLL0298 PROTEIN"/>
    <property type="match status" value="1"/>
</dbReference>
<accession>A0ABU8QX03</accession>
<evidence type="ECO:0000313" key="5">
    <source>
        <dbReference type="Proteomes" id="UP001380290"/>
    </source>
</evidence>
<comment type="caution">
    <text evidence="4">The sequence shown here is derived from an EMBL/GenBank/DDBJ whole genome shotgun (WGS) entry which is preliminary data.</text>
</comment>
<dbReference type="EMBL" id="JBBHLC010000066">
    <property type="protein sequence ID" value="MEJ5865186.1"/>
    <property type="molecule type" value="Genomic_DNA"/>
</dbReference>
<keyword evidence="5" id="KW-1185">Reference proteome</keyword>
<keyword evidence="2" id="KW-1133">Transmembrane helix</keyword>
<reference evidence="4 5" key="1">
    <citation type="submission" date="2024-02" db="EMBL/GenBank/DDBJ databases">
        <title>Identification of pathogenicity and growth-promoting function of Pseudomonas putida variant.</title>
        <authorList>
            <person name="Sun J."/>
        </authorList>
    </citation>
    <scope>NUCLEOTIDE SEQUENCE [LARGE SCALE GENOMIC DNA]</scope>
    <source>
        <strain evidence="4 5">A03</strain>
    </source>
</reference>
<dbReference type="InterPro" id="IPR018639">
    <property type="entry name" value="DUF2062"/>
</dbReference>
<feature type="domain" description="DUF2062" evidence="3">
    <location>
        <begin position="22"/>
        <end position="164"/>
    </location>
</feature>
<feature type="compositionally biased region" description="Basic and acidic residues" evidence="1">
    <location>
        <begin position="190"/>
        <end position="213"/>
    </location>
</feature>
<keyword evidence="2" id="KW-0812">Transmembrane</keyword>
<keyword evidence="2" id="KW-0472">Membrane</keyword>
<evidence type="ECO:0000256" key="1">
    <source>
        <dbReference type="SAM" id="MobiDB-lite"/>
    </source>
</evidence>
<name>A0ABU8QX03_9PSED</name>
<gene>
    <name evidence="4" type="ORF">V7S98_18395</name>
</gene>
<dbReference type="Proteomes" id="UP001380290">
    <property type="component" value="Unassembled WGS sequence"/>
</dbReference>
<feature type="region of interest" description="Disordered" evidence="1">
    <location>
        <begin position="183"/>
        <end position="213"/>
    </location>
</feature>
<dbReference type="Pfam" id="PF09835">
    <property type="entry name" value="DUF2062"/>
    <property type="match status" value="1"/>
</dbReference>
<evidence type="ECO:0000259" key="3">
    <source>
        <dbReference type="Pfam" id="PF09835"/>
    </source>
</evidence>
<evidence type="ECO:0000256" key="2">
    <source>
        <dbReference type="SAM" id="Phobius"/>
    </source>
</evidence>
<feature type="transmembrane region" description="Helical" evidence="2">
    <location>
        <begin position="132"/>
        <end position="155"/>
    </location>
</feature>
<dbReference type="RefSeq" id="WP_339600166.1">
    <property type="nucleotide sequence ID" value="NZ_JBAVVI010000173.1"/>
</dbReference>